<keyword evidence="1" id="KW-0812">Transmembrane</keyword>
<proteinExistence type="predicted"/>
<feature type="transmembrane region" description="Helical" evidence="1">
    <location>
        <begin position="6"/>
        <end position="23"/>
    </location>
</feature>
<keyword evidence="3" id="KW-1185">Reference proteome</keyword>
<reference evidence="2 3" key="1">
    <citation type="submission" date="2018-05" db="EMBL/GenBank/DDBJ databases">
        <authorList>
            <person name="Goeker M."/>
            <person name="Huntemann M."/>
            <person name="Clum A."/>
            <person name="Pillay M."/>
            <person name="Palaniappan K."/>
            <person name="Varghese N."/>
            <person name="Mikhailova N."/>
            <person name="Stamatis D."/>
            <person name="Reddy T."/>
            <person name="Daum C."/>
            <person name="Shapiro N."/>
            <person name="Ivanova N."/>
            <person name="Kyrpides N."/>
            <person name="Woyke T."/>
        </authorList>
    </citation>
    <scope>NUCLEOTIDE SEQUENCE [LARGE SCALE GENOMIC DNA]</scope>
    <source>
        <strain evidence="2 3">DSM 26524</strain>
    </source>
</reference>
<feature type="transmembrane region" description="Helical" evidence="1">
    <location>
        <begin position="88"/>
        <end position="109"/>
    </location>
</feature>
<comment type="caution">
    <text evidence="2">The sequence shown here is derived from an EMBL/GenBank/DDBJ whole genome shotgun (WGS) entry which is preliminary data.</text>
</comment>
<sequence>MKKSSFWTMIVLIFVCGLFFLCLKTDDTMPDKKEAVVSHSFSEAASEESMLMAWGSWAEQNMIWERGLPGNGTHTNFRLSAVQQKSGYSASVLIWMCLACLLLCLPGRLKPSWMMSLNSSFHIRDVRLHRIDIVWQSDGKKGVSAVLQNY</sequence>
<organism evidence="2 3">
    <name type="scientific">Murimonas intestini</name>
    <dbReference type="NCBI Taxonomy" id="1337051"/>
    <lineage>
        <taxon>Bacteria</taxon>
        <taxon>Bacillati</taxon>
        <taxon>Bacillota</taxon>
        <taxon>Clostridia</taxon>
        <taxon>Lachnospirales</taxon>
        <taxon>Lachnospiraceae</taxon>
        <taxon>Murimonas</taxon>
    </lineage>
</organism>
<evidence type="ECO:0000313" key="3">
    <source>
        <dbReference type="Proteomes" id="UP000245412"/>
    </source>
</evidence>
<evidence type="ECO:0000313" key="2">
    <source>
        <dbReference type="EMBL" id="PWJ76051.1"/>
    </source>
</evidence>
<name>A0AB73T4G2_9FIRM</name>
<dbReference type="RefSeq" id="WP_148410456.1">
    <property type="nucleotide sequence ID" value="NZ_CABJAT010000005.1"/>
</dbReference>
<dbReference type="EMBL" id="QGGY01000005">
    <property type="protein sequence ID" value="PWJ76051.1"/>
    <property type="molecule type" value="Genomic_DNA"/>
</dbReference>
<evidence type="ECO:0000256" key="1">
    <source>
        <dbReference type="SAM" id="Phobius"/>
    </source>
</evidence>
<keyword evidence="1" id="KW-1133">Transmembrane helix</keyword>
<keyword evidence="1" id="KW-0472">Membrane</keyword>
<protein>
    <submittedName>
        <fullName evidence="2">Uncharacterized protein</fullName>
    </submittedName>
</protein>
<accession>A0AB73T4G2</accession>
<dbReference type="AlphaFoldDB" id="A0AB73T4G2"/>
<gene>
    <name evidence="2" type="ORF">C7383_10585</name>
</gene>
<dbReference type="Proteomes" id="UP000245412">
    <property type="component" value="Unassembled WGS sequence"/>
</dbReference>